<dbReference type="Gene3D" id="3.40.50.1220">
    <property type="entry name" value="TPP-binding domain"/>
    <property type="match status" value="1"/>
</dbReference>
<dbReference type="InterPro" id="IPR003704">
    <property type="entry name" value="CdhB"/>
</dbReference>
<reference evidence="1" key="1">
    <citation type="journal article" date="2014" name="Front. Microbiol.">
        <title>High frequency of phylogenetically diverse reductive dehalogenase-homologous genes in deep subseafloor sedimentary metagenomes.</title>
        <authorList>
            <person name="Kawai M."/>
            <person name="Futagami T."/>
            <person name="Toyoda A."/>
            <person name="Takaki Y."/>
            <person name="Nishi S."/>
            <person name="Hori S."/>
            <person name="Arai W."/>
            <person name="Tsubouchi T."/>
            <person name="Morono Y."/>
            <person name="Uchiyama I."/>
            <person name="Ito T."/>
            <person name="Fujiyama A."/>
            <person name="Inagaki F."/>
            <person name="Takami H."/>
        </authorList>
    </citation>
    <scope>NUCLEOTIDE SEQUENCE</scope>
    <source>
        <strain evidence="1">Expedition CK06-06</strain>
    </source>
</reference>
<proteinExistence type="predicted"/>
<dbReference type="GO" id="GO:0019385">
    <property type="term" value="P:methanogenesis, from acetate"/>
    <property type="evidence" value="ECO:0007669"/>
    <property type="project" value="InterPro"/>
</dbReference>
<feature type="non-terminal residue" evidence="1">
    <location>
        <position position="1"/>
    </location>
</feature>
<dbReference type="Pfam" id="PF02552">
    <property type="entry name" value="CO_dh"/>
    <property type="match status" value="1"/>
</dbReference>
<organism evidence="1">
    <name type="scientific">marine sediment metagenome</name>
    <dbReference type="NCBI Taxonomy" id="412755"/>
    <lineage>
        <taxon>unclassified sequences</taxon>
        <taxon>metagenomes</taxon>
        <taxon>ecological metagenomes</taxon>
    </lineage>
</organism>
<evidence type="ECO:0000313" key="1">
    <source>
        <dbReference type="EMBL" id="GAG03392.1"/>
    </source>
</evidence>
<protein>
    <recommendedName>
        <fullName evidence="2">CO dehydrogenase/acetyl-CoA synthase complex subunit epsilon</fullName>
    </recommendedName>
</protein>
<gene>
    <name evidence="1" type="ORF">S01H1_34404</name>
</gene>
<accession>X0UW14</accession>
<sequence length="111" mass="12884">TAHTKKKLLELGVEPASSYDIIEILNHLKDPEWQGVNKEGNHDLVMFLGIRTDLGEQGLSTLKHYAPHLKSMTLCKYYYPHANYSLPNFRKDAQWKEFLEKLITNLKEKEA</sequence>
<dbReference type="SUPFAM" id="SSF52467">
    <property type="entry name" value="DHS-like NAD/FAD-binding domain"/>
    <property type="match status" value="1"/>
</dbReference>
<dbReference type="InterPro" id="IPR029035">
    <property type="entry name" value="DHS-like_NAD/FAD-binding_dom"/>
</dbReference>
<comment type="caution">
    <text evidence="1">The sequence shown here is derived from an EMBL/GenBank/DDBJ whole genome shotgun (WGS) entry which is preliminary data.</text>
</comment>
<evidence type="ECO:0008006" key="2">
    <source>
        <dbReference type="Google" id="ProtNLM"/>
    </source>
</evidence>
<name>X0UW14_9ZZZZ</name>
<dbReference type="EMBL" id="BARS01021418">
    <property type="protein sequence ID" value="GAG03392.1"/>
    <property type="molecule type" value="Genomic_DNA"/>
</dbReference>
<dbReference type="AlphaFoldDB" id="X0UW14"/>